<reference evidence="2 3" key="1">
    <citation type="submission" date="2017-03" db="EMBL/GenBank/DDBJ databases">
        <title>Paenibacillus larvae genome sequencing.</title>
        <authorList>
            <person name="Dingman D.W."/>
        </authorList>
    </citation>
    <scope>NUCLEOTIDE SEQUENCE [LARGE SCALE GENOMIC DNA]</scope>
    <source>
        <strain evidence="2 3">SAG 10367</strain>
    </source>
</reference>
<evidence type="ECO:0000313" key="3">
    <source>
        <dbReference type="Proteomes" id="UP000192727"/>
    </source>
</evidence>
<organism evidence="2 3">
    <name type="scientific">Paenibacillus larvae subsp. pulvifaciens</name>
    <dbReference type="NCBI Taxonomy" id="1477"/>
    <lineage>
        <taxon>Bacteria</taxon>
        <taxon>Bacillati</taxon>
        <taxon>Bacillota</taxon>
        <taxon>Bacilli</taxon>
        <taxon>Bacillales</taxon>
        <taxon>Paenibacillaceae</taxon>
        <taxon>Paenibacillus</taxon>
    </lineage>
</organism>
<accession>A0A1V0UN56</accession>
<name>A0A1V0UN56_9BACL</name>
<dbReference type="Proteomes" id="UP000192727">
    <property type="component" value="Chromosome"/>
</dbReference>
<dbReference type="SMART" id="SM00507">
    <property type="entry name" value="HNHc"/>
    <property type="match status" value="1"/>
</dbReference>
<dbReference type="SUPFAM" id="SSF54060">
    <property type="entry name" value="His-Me finger endonucleases"/>
    <property type="match status" value="1"/>
</dbReference>
<evidence type="ECO:0000259" key="1">
    <source>
        <dbReference type="SMART" id="SM00507"/>
    </source>
</evidence>
<protein>
    <recommendedName>
        <fullName evidence="1">HNH nuclease domain-containing protein</fullName>
    </recommendedName>
</protein>
<sequence>MKQFRDIPWSITKKGDVISHKLKRKKKTSITRNGYEFTTYKGHSYYVHRMVTEVYLGPIPQGMQVNHKDGNKLNNRLENLEIVSPSENLRHAHRKGLKSNGDGERNAMSKLTNDRAWNLMDDLAQGMTNDEAAGKYKLHSRYVSLIRHGRRWRKLRAEWERATTSQKA</sequence>
<dbReference type="Pfam" id="PF13392">
    <property type="entry name" value="HNH_3"/>
    <property type="match status" value="1"/>
</dbReference>
<evidence type="ECO:0000313" key="2">
    <source>
        <dbReference type="EMBL" id="ARF66536.1"/>
    </source>
</evidence>
<dbReference type="InterPro" id="IPR003615">
    <property type="entry name" value="HNH_nuc"/>
</dbReference>
<feature type="domain" description="HNH nuclease" evidence="1">
    <location>
        <begin position="41"/>
        <end position="89"/>
    </location>
</feature>
<dbReference type="EMBL" id="CP020557">
    <property type="protein sequence ID" value="ARF66536.1"/>
    <property type="molecule type" value="Genomic_DNA"/>
</dbReference>
<proteinExistence type="predicted"/>
<gene>
    <name evidence="2" type="ORF">B7C51_00110</name>
</gene>
<dbReference type="AlphaFoldDB" id="A0A1V0UN56"/>
<dbReference type="InterPro" id="IPR044925">
    <property type="entry name" value="His-Me_finger_sf"/>
</dbReference>
<dbReference type="Gene3D" id="3.90.75.20">
    <property type="match status" value="1"/>
</dbReference>